<name>A0A3L6SYB5_PANMI</name>
<evidence type="ECO:0000313" key="4">
    <source>
        <dbReference type="Proteomes" id="UP000275267"/>
    </source>
</evidence>
<feature type="compositionally biased region" description="Basic and acidic residues" evidence="1">
    <location>
        <begin position="63"/>
        <end position="72"/>
    </location>
</feature>
<organism evidence="3 4">
    <name type="scientific">Panicum miliaceum</name>
    <name type="common">Proso millet</name>
    <name type="synonym">Broomcorn millet</name>
    <dbReference type="NCBI Taxonomy" id="4540"/>
    <lineage>
        <taxon>Eukaryota</taxon>
        <taxon>Viridiplantae</taxon>
        <taxon>Streptophyta</taxon>
        <taxon>Embryophyta</taxon>
        <taxon>Tracheophyta</taxon>
        <taxon>Spermatophyta</taxon>
        <taxon>Magnoliopsida</taxon>
        <taxon>Liliopsida</taxon>
        <taxon>Poales</taxon>
        <taxon>Poaceae</taxon>
        <taxon>PACMAD clade</taxon>
        <taxon>Panicoideae</taxon>
        <taxon>Panicodae</taxon>
        <taxon>Paniceae</taxon>
        <taxon>Panicinae</taxon>
        <taxon>Panicum</taxon>
        <taxon>Panicum sect. Panicum</taxon>
    </lineage>
</organism>
<comment type="caution">
    <text evidence="3">The sequence shown here is derived from an EMBL/GenBank/DDBJ whole genome shotgun (WGS) entry which is preliminary data.</text>
</comment>
<keyword evidence="4" id="KW-1185">Reference proteome</keyword>
<dbReference type="EMBL" id="PQIB02000003">
    <property type="protein sequence ID" value="RLN28676.1"/>
    <property type="molecule type" value="Genomic_DNA"/>
</dbReference>
<evidence type="ECO:0000256" key="1">
    <source>
        <dbReference type="SAM" id="MobiDB-lite"/>
    </source>
</evidence>
<gene>
    <name evidence="3" type="ORF">C2845_PM05G14600</name>
</gene>
<keyword evidence="2" id="KW-1133">Transmembrane helix</keyword>
<proteinExistence type="predicted"/>
<dbReference type="Proteomes" id="UP000275267">
    <property type="component" value="Unassembled WGS sequence"/>
</dbReference>
<feature type="region of interest" description="Disordered" evidence="1">
    <location>
        <begin position="50"/>
        <end position="130"/>
    </location>
</feature>
<reference evidence="4" key="1">
    <citation type="journal article" date="2019" name="Nat. Commun.">
        <title>The genome of broomcorn millet.</title>
        <authorList>
            <person name="Zou C."/>
            <person name="Miki D."/>
            <person name="Li D."/>
            <person name="Tang Q."/>
            <person name="Xiao L."/>
            <person name="Rajput S."/>
            <person name="Deng P."/>
            <person name="Jia W."/>
            <person name="Huang R."/>
            <person name="Zhang M."/>
            <person name="Sun Y."/>
            <person name="Hu J."/>
            <person name="Fu X."/>
            <person name="Schnable P.S."/>
            <person name="Li F."/>
            <person name="Zhang H."/>
            <person name="Feng B."/>
            <person name="Zhu X."/>
            <person name="Liu R."/>
            <person name="Schnable J.C."/>
            <person name="Zhu J.-K."/>
            <person name="Zhang H."/>
        </authorList>
    </citation>
    <scope>NUCLEOTIDE SEQUENCE [LARGE SCALE GENOMIC DNA]</scope>
</reference>
<protein>
    <submittedName>
        <fullName evidence="3">Uncharacterized protein</fullName>
    </submittedName>
</protein>
<feature type="transmembrane region" description="Helical" evidence="2">
    <location>
        <begin position="13"/>
        <end position="31"/>
    </location>
</feature>
<evidence type="ECO:0000313" key="3">
    <source>
        <dbReference type="EMBL" id="RLN28676.1"/>
    </source>
</evidence>
<feature type="compositionally biased region" description="Acidic residues" evidence="1">
    <location>
        <begin position="50"/>
        <end position="59"/>
    </location>
</feature>
<keyword evidence="2" id="KW-0812">Transmembrane</keyword>
<sequence>MEQVDELLELIEALKLMGVTGASVVYSFIMCRIQPLQKRDQFGFKYLDEDLTDPDDDVPLADLLKKSGEGAAHDVSGGSSLPPHPKGQQMATRKRRATVITSDDTDDAGNLPPPPKQMKKGGKSSGDAAA</sequence>
<accession>A0A3L6SYB5</accession>
<keyword evidence="2" id="KW-0472">Membrane</keyword>
<evidence type="ECO:0000256" key="2">
    <source>
        <dbReference type="SAM" id="Phobius"/>
    </source>
</evidence>
<dbReference type="AlphaFoldDB" id="A0A3L6SYB5"/>